<evidence type="ECO:0000256" key="1">
    <source>
        <dbReference type="ARBA" id="ARBA00000707"/>
    </source>
</evidence>
<evidence type="ECO:0000259" key="7">
    <source>
        <dbReference type="Pfam" id="PF20255"/>
    </source>
</evidence>
<dbReference type="VEuPathDB" id="FungiDB:FOMG_14200"/>
<dbReference type="VEuPathDB" id="FungiDB:FOIG_03916"/>
<dbReference type="OrthoDB" id="3182339at2759"/>
<dbReference type="InterPro" id="IPR046541">
    <property type="entry name" value="DUF6606"/>
</dbReference>
<keyword evidence="5" id="KW-0378">Hydrolase</keyword>
<organism evidence="8 9">
    <name type="scientific">Fusarium oxysporum</name>
    <name type="common">Fusarium vascular wilt</name>
    <dbReference type="NCBI Taxonomy" id="5507"/>
    <lineage>
        <taxon>Eukaryota</taxon>
        <taxon>Fungi</taxon>
        <taxon>Dikarya</taxon>
        <taxon>Ascomycota</taxon>
        <taxon>Pezizomycotina</taxon>
        <taxon>Sordariomycetes</taxon>
        <taxon>Hypocreomycetidae</taxon>
        <taxon>Hypocreales</taxon>
        <taxon>Nectriaceae</taxon>
        <taxon>Fusarium</taxon>
        <taxon>Fusarium oxysporum species complex</taxon>
    </lineage>
</organism>
<proteinExistence type="predicted"/>
<dbReference type="AlphaFoldDB" id="A0A2H3TVX8"/>
<feature type="domain" description="DUF6606" evidence="7">
    <location>
        <begin position="22"/>
        <end position="227"/>
    </location>
</feature>
<protein>
    <recommendedName>
        <fullName evidence="2">ubiquitinyl hydrolase 1</fullName>
        <ecNumber evidence="2">3.4.19.12</ecNumber>
    </recommendedName>
</protein>
<dbReference type="PANTHER" id="PTHR13367:SF34">
    <property type="match status" value="1"/>
</dbReference>
<dbReference type="VEuPathDB" id="FungiDB:FOXG_11717"/>
<dbReference type="VEuPathDB" id="FungiDB:FOC1_g10005934"/>
<keyword evidence="3" id="KW-0645">Protease</keyword>
<dbReference type="VEuPathDB" id="FungiDB:HZS61_016767"/>
<keyword evidence="4" id="KW-0833">Ubl conjugation pathway</keyword>
<reference evidence="9" key="1">
    <citation type="submission" date="2016-09" db="EMBL/GenBank/DDBJ databases">
        <authorList>
            <person name="Guldener U."/>
        </authorList>
    </citation>
    <scope>NUCLEOTIDE SEQUENCE [LARGE SCALE GENOMIC DNA]</scope>
    <source>
        <strain evidence="9">V64-1</strain>
    </source>
</reference>
<name>A0A2H3TVX8_FUSOX</name>
<evidence type="ECO:0000256" key="2">
    <source>
        <dbReference type="ARBA" id="ARBA00012759"/>
    </source>
</evidence>
<evidence type="ECO:0000313" key="8">
    <source>
        <dbReference type="EMBL" id="SCO89891.1"/>
    </source>
</evidence>
<dbReference type="InterPro" id="IPR051346">
    <property type="entry name" value="OTU_Deubiquitinase"/>
</dbReference>
<dbReference type="GO" id="GO:0006508">
    <property type="term" value="P:proteolysis"/>
    <property type="evidence" value="ECO:0007669"/>
    <property type="project" value="UniProtKB-KW"/>
</dbReference>
<dbReference type="VEuPathDB" id="FungiDB:FOZG_11844"/>
<accession>A0A2H3TVX8</accession>
<dbReference type="VEuPathDB" id="FungiDB:FOC4_g10007803"/>
<evidence type="ECO:0000256" key="6">
    <source>
        <dbReference type="ARBA" id="ARBA00022807"/>
    </source>
</evidence>
<dbReference type="EC" id="3.4.19.12" evidence="2"/>
<keyword evidence="6" id="KW-0788">Thiol protease</keyword>
<dbReference type="GO" id="GO:0004843">
    <property type="term" value="F:cysteine-type deubiquitinase activity"/>
    <property type="evidence" value="ECO:0007669"/>
    <property type="project" value="UniProtKB-EC"/>
</dbReference>
<evidence type="ECO:0000313" key="9">
    <source>
        <dbReference type="Proteomes" id="UP000219369"/>
    </source>
</evidence>
<dbReference type="Pfam" id="PF20255">
    <property type="entry name" value="DUF6606"/>
    <property type="match status" value="1"/>
</dbReference>
<dbReference type="Proteomes" id="UP000219369">
    <property type="component" value="Unassembled WGS sequence"/>
</dbReference>
<gene>
    <name evidence="8" type="ORF">FRV6_14019</name>
</gene>
<dbReference type="VEuPathDB" id="FungiDB:HZS61_008332"/>
<dbReference type="PANTHER" id="PTHR13367">
    <property type="entry name" value="UBIQUITIN THIOESTERASE"/>
    <property type="match status" value="1"/>
</dbReference>
<dbReference type="VEuPathDB" id="FungiDB:FOIG_16588"/>
<evidence type="ECO:0000256" key="5">
    <source>
        <dbReference type="ARBA" id="ARBA00022801"/>
    </source>
</evidence>
<comment type="catalytic activity">
    <reaction evidence="1">
        <text>Thiol-dependent hydrolysis of ester, thioester, amide, peptide and isopeptide bonds formed by the C-terminal Gly of ubiquitin (a 76-residue protein attached to proteins as an intracellular targeting signal).</text>
        <dbReference type="EC" id="3.4.19.12"/>
    </reaction>
</comment>
<evidence type="ECO:0000256" key="4">
    <source>
        <dbReference type="ARBA" id="ARBA00022786"/>
    </source>
</evidence>
<dbReference type="VEuPathDB" id="FungiDB:FOC4_g10007804"/>
<evidence type="ECO:0000256" key="3">
    <source>
        <dbReference type="ARBA" id="ARBA00022670"/>
    </source>
</evidence>
<dbReference type="EMBL" id="FMJY01000008">
    <property type="protein sequence ID" value="SCO89891.1"/>
    <property type="molecule type" value="Genomic_DNA"/>
</dbReference>
<sequence>MYASHQTSVQTMLCTDEQLDYLFHHLILPAKLPGHDDTLALNEEFLINFVIQILARFGELSGDDDDLVAKHCISMLKNTRDARDSNGYLDSRSVQNSLKRLSEQADAVSMYHITEQNAGLIIRRLESSYSFQTFELSPTNKAAMTTKGRLMREFPATVTEVSAKDFNNSSFQEVLTKTLVKMSHQAVAEMQPKVKKAQQMHNEERDTTDPRIVTELLTSFLRGAGIPEAKGTTLDTSLLLQMVSNMSPNTRVILDVGAQVVDLTNQEFAKQWLACYQDHNSTQAVVFFNDNDEIVVIDRSGKIEDFQTSPFSQQLDRCLVFLDEAHTRGTDLKLPANYRAVVTLGAGLTKDRLVQACMRMRKLGKGQTVEFCIPWEIEQKIVQLKGEGASSRDGISVSDVLCWAVTETCLDLKRAMPLWLTQGVRFSKQEALWSRLSHNYTKSDEFLEEEGQSLTERYRPEKGLINLSSLTEELNDSAARVFKSRCEDFGLERLHTCSLQEEQERQLAPETQHEPQVEKVPALKPDTHSVNWLLQEWIADGSFPESSTAFRAVMKPAFQSLNKTSAAVHFDVKEFPETVWVSMDFAHTVKGVFSGKSYSDSYQCPVQWVLTGKNEEGASRMVVISPFEAQHFLPLIEESEHVALHLYAPRVNLGFRPLDDFQLYSVEKKIVEEIPRDIITFLNLFAGQTYLSSYDDYKRVCDLLGLAWDSPDDSAVLGAGGSGSQSGFSRSPATFLKELLDRVRQDCGTIDKTDMGRVIEGVRLVEGEFNSRHAI</sequence>